<dbReference type="EC" id="4.2.1.96" evidence="3"/>
<dbReference type="EMBL" id="ML004482">
    <property type="protein sequence ID" value="RKP29549.1"/>
    <property type="molecule type" value="Genomic_DNA"/>
</dbReference>
<dbReference type="CDD" id="cd00488">
    <property type="entry name" value="PCD_DCoH"/>
    <property type="match status" value="1"/>
</dbReference>
<dbReference type="GO" id="GO:0008124">
    <property type="term" value="F:4-alpha-hydroxytetrahydrobiopterin dehydratase activity"/>
    <property type="evidence" value="ECO:0007669"/>
    <property type="project" value="UniProtKB-EC"/>
</dbReference>
<feature type="non-terminal residue" evidence="6">
    <location>
        <position position="101"/>
    </location>
</feature>
<evidence type="ECO:0000256" key="4">
    <source>
        <dbReference type="ARBA" id="ARBA00023239"/>
    </source>
</evidence>
<dbReference type="PANTHER" id="PTHR12599">
    <property type="entry name" value="PTERIN-4-ALPHA-CARBINOLAMINE DEHYDRATASE"/>
    <property type="match status" value="1"/>
</dbReference>
<evidence type="ECO:0000256" key="3">
    <source>
        <dbReference type="ARBA" id="ARBA00013252"/>
    </source>
</evidence>
<comment type="similarity">
    <text evidence="2">Belongs to the pterin-4-alpha-carbinolamine dehydratase family.</text>
</comment>
<dbReference type="SUPFAM" id="SSF55248">
    <property type="entry name" value="PCD-like"/>
    <property type="match status" value="1"/>
</dbReference>
<dbReference type="InterPro" id="IPR001533">
    <property type="entry name" value="Pterin_deHydtase"/>
</dbReference>
<dbReference type="Gene3D" id="3.30.1360.20">
    <property type="entry name" value="Transcriptional coactivator/pterin dehydratase"/>
    <property type="match status" value="1"/>
</dbReference>
<dbReference type="PANTHER" id="PTHR12599:SF0">
    <property type="entry name" value="PTERIN-4-ALPHA-CARBINOLAMINE DEHYDRATASE"/>
    <property type="match status" value="1"/>
</dbReference>
<comment type="catalytic activity">
    <reaction evidence="1">
        <text>(4aS,6R)-4a-hydroxy-L-erythro-5,6,7,8-tetrahydrobiopterin = (6R)-L-erythro-6,7-dihydrobiopterin + H2O</text>
        <dbReference type="Rhea" id="RHEA:11920"/>
        <dbReference type="ChEBI" id="CHEBI:15377"/>
        <dbReference type="ChEBI" id="CHEBI:15642"/>
        <dbReference type="ChEBI" id="CHEBI:43120"/>
        <dbReference type="EC" id="4.2.1.96"/>
    </reaction>
</comment>
<gene>
    <name evidence="6" type="ORF">METBISCDRAFT_5037</name>
</gene>
<dbReference type="InterPro" id="IPR036428">
    <property type="entry name" value="PCD_sf"/>
</dbReference>
<evidence type="ECO:0000256" key="5">
    <source>
        <dbReference type="ARBA" id="ARBA00030497"/>
    </source>
</evidence>
<proteinExistence type="inferred from homology"/>
<name>A0A4V1J2S2_9ASCO</name>
<dbReference type="OrthoDB" id="277398at2759"/>
<dbReference type="AlphaFoldDB" id="A0A4V1J2S2"/>
<dbReference type="Proteomes" id="UP000268321">
    <property type="component" value="Unassembled WGS sequence"/>
</dbReference>
<keyword evidence="4" id="KW-0456">Lyase</keyword>
<sequence length="101" mass="11496">ARAVRMTLDAAEARLRVINAVGATHHWTVRLDGGTSELQAKYQLRNFSRTWEFLNEVAQVAHEMQHHPTITTTYNRVDIVLTTHDEANNVTERDTELAAEI</sequence>
<protein>
    <recommendedName>
        <fullName evidence="3">4a-hydroxytetrahydrobiopterin dehydratase</fullName>
        <ecNumber evidence="3">4.2.1.96</ecNumber>
    </recommendedName>
    <alternativeName>
        <fullName evidence="5">4-alpha-hydroxy-tetrahydropterin dehydratase</fullName>
    </alternativeName>
</protein>
<accession>A0A4V1J2S2</accession>
<dbReference type="GO" id="GO:0006729">
    <property type="term" value="P:tetrahydrobiopterin biosynthetic process"/>
    <property type="evidence" value="ECO:0007669"/>
    <property type="project" value="InterPro"/>
</dbReference>
<feature type="non-terminal residue" evidence="6">
    <location>
        <position position="1"/>
    </location>
</feature>
<reference evidence="7" key="1">
    <citation type="journal article" date="2018" name="Nat. Microbiol.">
        <title>Leveraging single-cell genomics to expand the fungal tree of life.</title>
        <authorList>
            <person name="Ahrendt S.R."/>
            <person name="Quandt C.A."/>
            <person name="Ciobanu D."/>
            <person name="Clum A."/>
            <person name="Salamov A."/>
            <person name="Andreopoulos B."/>
            <person name="Cheng J.F."/>
            <person name="Woyke T."/>
            <person name="Pelin A."/>
            <person name="Henrissat B."/>
            <person name="Reynolds N.K."/>
            <person name="Benny G.L."/>
            <person name="Smith M.E."/>
            <person name="James T.Y."/>
            <person name="Grigoriev I.V."/>
        </authorList>
    </citation>
    <scope>NUCLEOTIDE SEQUENCE [LARGE SCALE GENOMIC DNA]</scope>
    <source>
        <strain evidence="7">Baker2002</strain>
    </source>
</reference>
<organism evidence="6 7">
    <name type="scientific">Metschnikowia bicuspidata</name>
    <dbReference type="NCBI Taxonomy" id="27322"/>
    <lineage>
        <taxon>Eukaryota</taxon>
        <taxon>Fungi</taxon>
        <taxon>Dikarya</taxon>
        <taxon>Ascomycota</taxon>
        <taxon>Saccharomycotina</taxon>
        <taxon>Pichiomycetes</taxon>
        <taxon>Metschnikowiaceae</taxon>
        <taxon>Metschnikowia</taxon>
    </lineage>
</organism>
<keyword evidence="7" id="KW-1185">Reference proteome</keyword>
<evidence type="ECO:0000313" key="7">
    <source>
        <dbReference type="Proteomes" id="UP000268321"/>
    </source>
</evidence>
<evidence type="ECO:0000256" key="1">
    <source>
        <dbReference type="ARBA" id="ARBA00001554"/>
    </source>
</evidence>
<evidence type="ECO:0000313" key="6">
    <source>
        <dbReference type="EMBL" id="RKP29549.1"/>
    </source>
</evidence>
<evidence type="ECO:0000256" key="2">
    <source>
        <dbReference type="ARBA" id="ARBA00006472"/>
    </source>
</evidence>
<dbReference type="Pfam" id="PF01329">
    <property type="entry name" value="Pterin_4a"/>
    <property type="match status" value="1"/>
</dbReference>